<dbReference type="Proteomes" id="UP000276133">
    <property type="component" value="Unassembled WGS sequence"/>
</dbReference>
<accession>A0A3M7Q5Z5</accession>
<gene>
    <name evidence="1" type="ORF">BpHYR1_053858</name>
</gene>
<organism evidence="1 2">
    <name type="scientific">Brachionus plicatilis</name>
    <name type="common">Marine rotifer</name>
    <name type="synonym">Brachionus muelleri</name>
    <dbReference type="NCBI Taxonomy" id="10195"/>
    <lineage>
        <taxon>Eukaryota</taxon>
        <taxon>Metazoa</taxon>
        <taxon>Spiralia</taxon>
        <taxon>Gnathifera</taxon>
        <taxon>Rotifera</taxon>
        <taxon>Eurotatoria</taxon>
        <taxon>Monogononta</taxon>
        <taxon>Pseudotrocha</taxon>
        <taxon>Ploima</taxon>
        <taxon>Brachionidae</taxon>
        <taxon>Brachionus</taxon>
    </lineage>
</organism>
<comment type="caution">
    <text evidence="1">The sequence shown here is derived from an EMBL/GenBank/DDBJ whole genome shotgun (WGS) entry which is preliminary data.</text>
</comment>
<dbReference type="AlphaFoldDB" id="A0A3M7Q5Z5"/>
<evidence type="ECO:0000313" key="2">
    <source>
        <dbReference type="Proteomes" id="UP000276133"/>
    </source>
</evidence>
<reference evidence="1 2" key="1">
    <citation type="journal article" date="2018" name="Sci. Rep.">
        <title>Genomic signatures of local adaptation to the degree of environmental predictability in rotifers.</title>
        <authorList>
            <person name="Franch-Gras L."/>
            <person name="Hahn C."/>
            <person name="Garcia-Roger E.M."/>
            <person name="Carmona M.J."/>
            <person name="Serra M."/>
            <person name="Gomez A."/>
        </authorList>
    </citation>
    <scope>NUCLEOTIDE SEQUENCE [LARGE SCALE GENOMIC DNA]</scope>
    <source>
        <strain evidence="1">HYR1</strain>
    </source>
</reference>
<name>A0A3M7Q5Z5_BRAPC</name>
<evidence type="ECO:0000313" key="1">
    <source>
        <dbReference type="EMBL" id="RNA06669.1"/>
    </source>
</evidence>
<keyword evidence="2" id="KW-1185">Reference proteome</keyword>
<dbReference type="EMBL" id="REGN01007320">
    <property type="protein sequence ID" value="RNA06669.1"/>
    <property type="molecule type" value="Genomic_DNA"/>
</dbReference>
<protein>
    <submittedName>
        <fullName evidence="1">Uncharacterized protein</fullName>
    </submittedName>
</protein>
<sequence length="88" mass="10615">MDNRLSKPVKMDNRLSKPVKMDKRFSKPVKMDNRSPLHQNCYREDFLLNRVFDKLNNLTTETITSRNKINNKFCFPNLIRTFLNTYIF</sequence>
<proteinExistence type="predicted"/>